<name>A0A2P2QAS2_RHIMU</name>
<sequence>MLLYQNALVFCCRCKQVGQVWFCPDHPCPLWQAHLGYYYSHCQTATMSISLPCHHLFHKLQIHRQWTWLVFFAMMVVPPNHLSDQVHPFAQLNLQVVQGSLPTFLLFPF</sequence>
<evidence type="ECO:0000313" key="1">
    <source>
        <dbReference type="EMBL" id="MBX64100.1"/>
    </source>
</evidence>
<protein>
    <submittedName>
        <fullName evidence="1">Uncharacterized protein</fullName>
    </submittedName>
</protein>
<accession>A0A2P2QAS2</accession>
<dbReference type="EMBL" id="GGEC01083616">
    <property type="protein sequence ID" value="MBX64100.1"/>
    <property type="molecule type" value="Transcribed_RNA"/>
</dbReference>
<reference evidence="1" key="1">
    <citation type="submission" date="2018-02" db="EMBL/GenBank/DDBJ databases">
        <title>Rhizophora mucronata_Transcriptome.</title>
        <authorList>
            <person name="Meera S.P."/>
            <person name="Sreeshan A."/>
            <person name="Augustine A."/>
        </authorList>
    </citation>
    <scope>NUCLEOTIDE SEQUENCE</scope>
    <source>
        <tissue evidence="1">Leaf</tissue>
    </source>
</reference>
<dbReference type="AlphaFoldDB" id="A0A2P2QAS2"/>
<organism evidence="1">
    <name type="scientific">Rhizophora mucronata</name>
    <name type="common">Asiatic mangrove</name>
    <dbReference type="NCBI Taxonomy" id="61149"/>
    <lineage>
        <taxon>Eukaryota</taxon>
        <taxon>Viridiplantae</taxon>
        <taxon>Streptophyta</taxon>
        <taxon>Embryophyta</taxon>
        <taxon>Tracheophyta</taxon>
        <taxon>Spermatophyta</taxon>
        <taxon>Magnoliopsida</taxon>
        <taxon>eudicotyledons</taxon>
        <taxon>Gunneridae</taxon>
        <taxon>Pentapetalae</taxon>
        <taxon>rosids</taxon>
        <taxon>fabids</taxon>
        <taxon>Malpighiales</taxon>
        <taxon>Rhizophoraceae</taxon>
        <taxon>Rhizophora</taxon>
    </lineage>
</organism>
<proteinExistence type="predicted"/>